<keyword evidence="4" id="KW-1185">Reference proteome</keyword>
<evidence type="ECO:0000256" key="1">
    <source>
        <dbReference type="SAM" id="Coils"/>
    </source>
</evidence>
<keyword evidence="1" id="KW-0175">Coiled coil</keyword>
<gene>
    <name evidence="3" type="primary">Contig2204.g2368</name>
    <name evidence="3" type="ORF">STYLEM_6681</name>
</gene>
<organism evidence="3 4">
    <name type="scientific">Stylonychia lemnae</name>
    <name type="common">Ciliate</name>
    <dbReference type="NCBI Taxonomy" id="5949"/>
    <lineage>
        <taxon>Eukaryota</taxon>
        <taxon>Sar</taxon>
        <taxon>Alveolata</taxon>
        <taxon>Ciliophora</taxon>
        <taxon>Intramacronucleata</taxon>
        <taxon>Spirotrichea</taxon>
        <taxon>Stichotrichia</taxon>
        <taxon>Sporadotrichida</taxon>
        <taxon>Oxytrichidae</taxon>
        <taxon>Stylonychinae</taxon>
        <taxon>Stylonychia</taxon>
    </lineage>
</organism>
<proteinExistence type="predicted"/>
<accession>A0A078A755</accession>
<feature type="coiled-coil region" evidence="1">
    <location>
        <begin position="22"/>
        <end position="56"/>
    </location>
</feature>
<dbReference type="AlphaFoldDB" id="A0A078A755"/>
<dbReference type="InParanoid" id="A0A078A755"/>
<dbReference type="Proteomes" id="UP000039865">
    <property type="component" value="Unassembled WGS sequence"/>
</dbReference>
<sequence>MTQRERLIYNHQTQKVNNLQNNLEIEQVLRNSKTQLEDQRKQLIEQEIKMKILAHQQKKDQESRKSYKRRSSKAIRLSCNSQNVSRTSQFNPLNKQLEQIRASESDFSENSQYQNVLCDGIKSYQAIEPMKIIISNQNADERKRESVRNNQQLPSNFIQKLEASQGGTVGGEILLDSFMLKSSEMNNNYTQYSGIGSYFITSQNQSIADTRQGNYNPCASQMDRTFQDENPIIISDSEEDGSISGPDVEHQDSLPKRGNSQRIEVLQINENNYGISPSNNADRKQISGNLTTKNVDYHYNFKYSSASNQNKYQLSNMNGSSASVLYNYLKGGSSSDHINKTFASGQVSRKASSQLRVVKFKNSNTLISRGSTSKEVDKYLQRLNNYEDDEYWKNKPTILEPQKYRLSITDMKFDF</sequence>
<protein>
    <submittedName>
        <fullName evidence="3">Uncharacterized protein</fullName>
    </submittedName>
</protein>
<evidence type="ECO:0000313" key="4">
    <source>
        <dbReference type="Proteomes" id="UP000039865"/>
    </source>
</evidence>
<name>A0A078A755_STYLE</name>
<reference evidence="3 4" key="1">
    <citation type="submission" date="2014-06" db="EMBL/GenBank/DDBJ databases">
        <authorList>
            <person name="Swart Estienne"/>
        </authorList>
    </citation>
    <scope>NUCLEOTIDE SEQUENCE [LARGE SCALE GENOMIC DNA]</scope>
    <source>
        <strain evidence="3 4">130c</strain>
    </source>
</reference>
<dbReference type="EMBL" id="CCKQ01006406">
    <property type="protein sequence ID" value="CDW77716.1"/>
    <property type="molecule type" value="Genomic_DNA"/>
</dbReference>
<evidence type="ECO:0000313" key="3">
    <source>
        <dbReference type="EMBL" id="CDW77716.1"/>
    </source>
</evidence>
<feature type="region of interest" description="Disordered" evidence="2">
    <location>
        <begin position="236"/>
        <end position="260"/>
    </location>
</feature>
<evidence type="ECO:0000256" key="2">
    <source>
        <dbReference type="SAM" id="MobiDB-lite"/>
    </source>
</evidence>